<evidence type="ECO:0000256" key="2">
    <source>
        <dbReference type="ARBA" id="ARBA00022801"/>
    </source>
</evidence>
<dbReference type="InterPro" id="IPR006035">
    <property type="entry name" value="Ureohydrolase"/>
</dbReference>
<sequence length="263" mass="29916">MIFINPQWQGSGLTDDLKFGAETFKSYFKNFNTTVIPLSIKDLATIDNIKCFEPILEQTNFFKEILTDSKLNKISTIGGDCGIEIVPISYLNKIYEEDICVIWIDAHADLNTPNSSPSKTFHGMPLRILLGEGNEKFINLLFSTIKPEQVCFVGLRDIDEPESEYILKHHIPTVTNCQFVDIQNKIKNFKNVYIHLDLDVLDKSEFEFTMFPTNNGFLVADVVQLIEKIKAKHNVVGFCVTESTATTLEQLDKIKSILDQIEL</sequence>
<evidence type="ECO:0000256" key="1">
    <source>
        <dbReference type="ARBA" id="ARBA00022723"/>
    </source>
</evidence>
<dbReference type="GO" id="GO:0030145">
    <property type="term" value="F:manganese ion binding"/>
    <property type="evidence" value="ECO:0007669"/>
    <property type="project" value="TreeGrafter"/>
</dbReference>
<evidence type="ECO:0000256" key="3">
    <source>
        <dbReference type="ARBA" id="ARBA00023211"/>
    </source>
</evidence>
<dbReference type="PRINTS" id="PR00116">
    <property type="entry name" value="ARGINASE"/>
</dbReference>
<dbReference type="Gene3D" id="3.40.800.10">
    <property type="entry name" value="Ureohydrolase domain"/>
    <property type="match status" value="1"/>
</dbReference>
<reference evidence="5" key="1">
    <citation type="submission" date="2020-11" db="EMBL/GenBank/DDBJ databases">
        <title>Genome of Flavobacterium soyangense.</title>
        <authorList>
            <person name="Liu Q."/>
            <person name="Xin Y.-H."/>
        </authorList>
    </citation>
    <scope>NUCLEOTIDE SEQUENCE</scope>
    <source>
        <strain evidence="5">CGMCC 1.13493</strain>
    </source>
</reference>
<protein>
    <submittedName>
        <fullName evidence="5">Arginase family protein</fullName>
    </submittedName>
</protein>
<dbReference type="PROSITE" id="PS51409">
    <property type="entry name" value="ARGINASE_2"/>
    <property type="match status" value="1"/>
</dbReference>
<gene>
    <name evidence="5" type="ORF">IR213_13195</name>
</gene>
<dbReference type="CDD" id="cd09999">
    <property type="entry name" value="Arginase-like_1"/>
    <property type="match status" value="1"/>
</dbReference>
<keyword evidence="1" id="KW-0479">Metal-binding</keyword>
<accession>A0A930UC96</accession>
<proteinExistence type="inferred from homology"/>
<dbReference type="Proteomes" id="UP000646211">
    <property type="component" value="Unassembled WGS sequence"/>
</dbReference>
<organism evidence="5 6">
    <name type="scientific">Flavobacterium soyangense</name>
    <dbReference type="NCBI Taxonomy" id="2023265"/>
    <lineage>
        <taxon>Bacteria</taxon>
        <taxon>Pseudomonadati</taxon>
        <taxon>Bacteroidota</taxon>
        <taxon>Flavobacteriia</taxon>
        <taxon>Flavobacteriales</taxon>
        <taxon>Flavobacteriaceae</taxon>
        <taxon>Flavobacterium</taxon>
    </lineage>
</organism>
<evidence type="ECO:0000313" key="5">
    <source>
        <dbReference type="EMBL" id="MBF2709537.1"/>
    </source>
</evidence>
<keyword evidence="2" id="KW-0378">Hydrolase</keyword>
<comment type="similarity">
    <text evidence="4">Belongs to the arginase family.</text>
</comment>
<dbReference type="PANTHER" id="PTHR43782">
    <property type="entry name" value="ARGINASE"/>
    <property type="match status" value="1"/>
</dbReference>
<evidence type="ECO:0000313" key="6">
    <source>
        <dbReference type="Proteomes" id="UP000646211"/>
    </source>
</evidence>
<keyword evidence="3" id="KW-0464">Manganese</keyword>
<name>A0A930UC96_9FLAO</name>
<dbReference type="GO" id="GO:0005829">
    <property type="term" value="C:cytosol"/>
    <property type="evidence" value="ECO:0007669"/>
    <property type="project" value="TreeGrafter"/>
</dbReference>
<dbReference type="PIRSF" id="PIRSF036979">
    <property type="entry name" value="Arginase"/>
    <property type="match status" value="1"/>
</dbReference>
<dbReference type="InterPro" id="IPR023696">
    <property type="entry name" value="Ureohydrolase_dom_sf"/>
</dbReference>
<dbReference type="GO" id="GO:0004053">
    <property type="term" value="F:arginase activity"/>
    <property type="evidence" value="ECO:0007669"/>
    <property type="project" value="TreeGrafter"/>
</dbReference>
<dbReference type="RefSeq" id="WP_194312777.1">
    <property type="nucleotide sequence ID" value="NZ_JADHEC010000034.1"/>
</dbReference>
<comment type="caution">
    <text evidence="5">The sequence shown here is derived from an EMBL/GenBank/DDBJ whole genome shotgun (WGS) entry which is preliminary data.</text>
</comment>
<dbReference type="EMBL" id="JADHEC010000034">
    <property type="protein sequence ID" value="MBF2709537.1"/>
    <property type="molecule type" value="Genomic_DNA"/>
</dbReference>
<keyword evidence="6" id="KW-1185">Reference proteome</keyword>
<dbReference type="SUPFAM" id="SSF52768">
    <property type="entry name" value="Arginase/deacetylase"/>
    <property type="match status" value="1"/>
</dbReference>
<evidence type="ECO:0000256" key="4">
    <source>
        <dbReference type="PROSITE-ProRule" id="PRU00742"/>
    </source>
</evidence>
<dbReference type="Pfam" id="PF00491">
    <property type="entry name" value="Arginase"/>
    <property type="match status" value="1"/>
</dbReference>
<dbReference type="PANTHER" id="PTHR43782:SF3">
    <property type="entry name" value="ARGINASE"/>
    <property type="match status" value="1"/>
</dbReference>
<dbReference type="AlphaFoldDB" id="A0A930UC96"/>